<dbReference type="EMBL" id="MU274919">
    <property type="protein sequence ID" value="KAI0087123.1"/>
    <property type="molecule type" value="Genomic_DNA"/>
</dbReference>
<sequence>MSWNKQPNFRTMLSHLLCIFILSESLVTGPKLYLSRERGVCISTTTVSKGIYLKPSHSEPLRWFYAGTTSSITSPGYPSNSMNIGVLACVSTSSPEATWPKHACTIRSRLQELQPLNTSMSL</sequence>
<proteinExistence type="predicted"/>
<evidence type="ECO:0000313" key="1">
    <source>
        <dbReference type="EMBL" id="KAI0087123.1"/>
    </source>
</evidence>
<comment type="caution">
    <text evidence="1">The sequence shown here is derived from an EMBL/GenBank/DDBJ whole genome shotgun (WGS) entry which is preliminary data.</text>
</comment>
<reference evidence="1" key="1">
    <citation type="journal article" date="2021" name="Environ. Microbiol.">
        <title>Gene family expansions and transcriptome signatures uncover fungal adaptations to wood decay.</title>
        <authorList>
            <person name="Hage H."/>
            <person name="Miyauchi S."/>
            <person name="Viragh M."/>
            <person name="Drula E."/>
            <person name="Min B."/>
            <person name="Chaduli D."/>
            <person name="Navarro D."/>
            <person name="Favel A."/>
            <person name="Norest M."/>
            <person name="Lesage-Meessen L."/>
            <person name="Balint B."/>
            <person name="Merenyi Z."/>
            <person name="de Eugenio L."/>
            <person name="Morin E."/>
            <person name="Martinez A.T."/>
            <person name="Baldrian P."/>
            <person name="Stursova M."/>
            <person name="Martinez M.J."/>
            <person name="Novotny C."/>
            <person name="Magnuson J.K."/>
            <person name="Spatafora J.W."/>
            <person name="Maurice S."/>
            <person name="Pangilinan J."/>
            <person name="Andreopoulos W."/>
            <person name="LaButti K."/>
            <person name="Hundley H."/>
            <person name="Na H."/>
            <person name="Kuo A."/>
            <person name="Barry K."/>
            <person name="Lipzen A."/>
            <person name="Henrissat B."/>
            <person name="Riley R."/>
            <person name="Ahrendt S."/>
            <person name="Nagy L.G."/>
            <person name="Grigoriev I.V."/>
            <person name="Martin F."/>
            <person name="Rosso M.N."/>
        </authorList>
    </citation>
    <scope>NUCLEOTIDE SEQUENCE</scope>
    <source>
        <strain evidence="1">CBS 384.51</strain>
    </source>
</reference>
<evidence type="ECO:0000313" key="2">
    <source>
        <dbReference type="Proteomes" id="UP001055072"/>
    </source>
</evidence>
<dbReference type="Proteomes" id="UP001055072">
    <property type="component" value="Unassembled WGS sequence"/>
</dbReference>
<accession>A0ACB8TYL9</accession>
<name>A0ACB8TYL9_9APHY</name>
<protein>
    <submittedName>
        <fullName evidence="1">Uncharacterized protein</fullName>
    </submittedName>
</protein>
<organism evidence="1 2">
    <name type="scientific">Irpex rosettiformis</name>
    <dbReference type="NCBI Taxonomy" id="378272"/>
    <lineage>
        <taxon>Eukaryota</taxon>
        <taxon>Fungi</taxon>
        <taxon>Dikarya</taxon>
        <taxon>Basidiomycota</taxon>
        <taxon>Agaricomycotina</taxon>
        <taxon>Agaricomycetes</taxon>
        <taxon>Polyporales</taxon>
        <taxon>Irpicaceae</taxon>
        <taxon>Irpex</taxon>
    </lineage>
</organism>
<keyword evidence="2" id="KW-1185">Reference proteome</keyword>
<gene>
    <name evidence="1" type="ORF">BDY19DRAFT_301675</name>
</gene>